<dbReference type="SUPFAM" id="SSF51395">
    <property type="entry name" value="FMN-linked oxidoreductases"/>
    <property type="match status" value="1"/>
</dbReference>
<comment type="cofactor">
    <cofactor evidence="1">
        <name>FMN</name>
        <dbReference type="ChEBI" id="CHEBI:58210"/>
    </cofactor>
</comment>
<dbReference type="InterPro" id="IPR013785">
    <property type="entry name" value="Aldolase_TIM"/>
</dbReference>
<evidence type="ECO:0000256" key="3">
    <source>
        <dbReference type="ARBA" id="ARBA00023002"/>
    </source>
</evidence>
<evidence type="ECO:0000313" key="5">
    <source>
        <dbReference type="EMBL" id="ABV97315.1"/>
    </source>
</evidence>
<accession>A8M7Y1</accession>
<protein>
    <submittedName>
        <fullName evidence="5">NADH:flavin oxidoreductase/NADH oxidase</fullName>
    </submittedName>
</protein>
<evidence type="ECO:0000259" key="4">
    <source>
        <dbReference type="Pfam" id="PF00724"/>
    </source>
</evidence>
<dbReference type="FunFam" id="3.20.20.70:FF:000059">
    <property type="entry name" value="N-ethylmaleimide reductase, FMN-linked"/>
    <property type="match status" value="1"/>
</dbReference>
<dbReference type="PANTHER" id="PTHR22893">
    <property type="entry name" value="NADH OXIDOREDUCTASE-RELATED"/>
    <property type="match status" value="1"/>
</dbReference>
<dbReference type="HOGENOM" id="CLU_012153_0_0_11"/>
<dbReference type="Pfam" id="PF00724">
    <property type="entry name" value="Oxidored_FMN"/>
    <property type="match status" value="1"/>
</dbReference>
<dbReference type="AlphaFoldDB" id="A8M7Y1"/>
<dbReference type="GO" id="GO:0016628">
    <property type="term" value="F:oxidoreductase activity, acting on the CH-CH group of donors, NAD or NADP as acceptor"/>
    <property type="evidence" value="ECO:0007669"/>
    <property type="project" value="UniProtKB-ARBA"/>
</dbReference>
<keyword evidence="3" id="KW-0560">Oxidoreductase</keyword>
<dbReference type="eggNOG" id="COG1902">
    <property type="taxonomic scope" value="Bacteria"/>
</dbReference>
<dbReference type="PANTHER" id="PTHR22893:SF98">
    <property type="entry name" value="OXIDOREDUCTASE"/>
    <property type="match status" value="1"/>
</dbReference>
<dbReference type="InterPro" id="IPR001155">
    <property type="entry name" value="OxRdtase_FMN_N"/>
</dbReference>
<dbReference type="InterPro" id="IPR045247">
    <property type="entry name" value="Oye-like"/>
</dbReference>
<dbReference type="GO" id="GO:0010181">
    <property type="term" value="F:FMN binding"/>
    <property type="evidence" value="ECO:0007669"/>
    <property type="project" value="InterPro"/>
</dbReference>
<gene>
    <name evidence="5" type="ordered locus">Sare_1415</name>
</gene>
<proteinExistence type="inferred from homology"/>
<reference evidence="5" key="1">
    <citation type="submission" date="2007-10" db="EMBL/GenBank/DDBJ databases">
        <title>Complete sequence of Salinispora arenicola CNS-205.</title>
        <authorList>
            <consortium name="US DOE Joint Genome Institute"/>
            <person name="Copeland A."/>
            <person name="Lucas S."/>
            <person name="Lapidus A."/>
            <person name="Barry K."/>
            <person name="Glavina del Rio T."/>
            <person name="Dalin E."/>
            <person name="Tice H."/>
            <person name="Pitluck S."/>
            <person name="Foster B."/>
            <person name="Schmutz J."/>
            <person name="Larimer F."/>
            <person name="Land M."/>
            <person name="Hauser L."/>
            <person name="Kyrpides N."/>
            <person name="Ivanova N."/>
            <person name="Jensen P.R."/>
            <person name="Moore B.S."/>
            <person name="Penn K."/>
            <person name="Jenkins C."/>
            <person name="Udwary D."/>
            <person name="Xiang L."/>
            <person name="Gontang E."/>
            <person name="Richardson P."/>
        </authorList>
    </citation>
    <scope>NUCLEOTIDE SEQUENCE [LARGE SCALE GENOMIC DNA]</scope>
    <source>
        <strain evidence="5">CNS-205</strain>
    </source>
</reference>
<evidence type="ECO:0000256" key="2">
    <source>
        <dbReference type="ARBA" id="ARBA00005979"/>
    </source>
</evidence>
<dbReference type="STRING" id="391037.Sare_1415"/>
<sequence length="375" mass="40980">MPPDLFESFQLGDLTLANRMVMAPMTRSRADRDGLVTPMMATYYQQRADAGLVVTESVPVSAEAVGYPFTPGIHTDAQAASWTRLTDAVHGVGGRVFIQLQHCGRISHPTLLPDNATPVAASALRPTGQAITYAGKRDFVTPRPLETREVVDVVAQFRHGAEMAKRAGFDGVEVHAGNGYLIDQFLRDGSNRRTDAYGGSAPNRMRLLHEVLDAVDAVWPTHRVGVRLTPENSFNSMSDSDPQVNFGYFVERLSQRGLAYVHVLEGDMTTKASNLDYRALRNRFAGVYIANNGYDEARAATAVDSGAADLVAFGVPFLANPDLVRRYREGLPLNEADPTTFYSGGEAGYTNYPTYRGAPRLDGLTRAGRAREVHQ</sequence>
<dbReference type="Gene3D" id="3.20.20.70">
    <property type="entry name" value="Aldolase class I"/>
    <property type="match status" value="1"/>
</dbReference>
<feature type="domain" description="NADH:flavin oxidoreductase/NADH oxidase N-terminal" evidence="4">
    <location>
        <begin position="4"/>
        <end position="334"/>
    </location>
</feature>
<dbReference type="GO" id="GO:0005829">
    <property type="term" value="C:cytosol"/>
    <property type="evidence" value="ECO:0007669"/>
    <property type="project" value="UniProtKB-ARBA"/>
</dbReference>
<dbReference type="KEGG" id="saq:Sare_1415"/>
<dbReference type="CDD" id="cd02933">
    <property type="entry name" value="OYE_like_FMN"/>
    <property type="match status" value="1"/>
</dbReference>
<organism evidence="5">
    <name type="scientific">Salinispora arenicola (strain CNS-205)</name>
    <dbReference type="NCBI Taxonomy" id="391037"/>
    <lineage>
        <taxon>Bacteria</taxon>
        <taxon>Bacillati</taxon>
        <taxon>Actinomycetota</taxon>
        <taxon>Actinomycetes</taxon>
        <taxon>Micromonosporales</taxon>
        <taxon>Micromonosporaceae</taxon>
        <taxon>Salinispora</taxon>
    </lineage>
</organism>
<dbReference type="EMBL" id="CP000850">
    <property type="protein sequence ID" value="ABV97315.1"/>
    <property type="molecule type" value="Genomic_DNA"/>
</dbReference>
<comment type="similarity">
    <text evidence="2">Belongs to the NADH:flavin oxidoreductase/NADH oxidase family.</text>
</comment>
<name>A8M7Y1_SALAI</name>
<evidence type="ECO:0000256" key="1">
    <source>
        <dbReference type="ARBA" id="ARBA00001917"/>
    </source>
</evidence>